<dbReference type="InterPro" id="IPR036691">
    <property type="entry name" value="Endo/exonu/phosph_ase_sf"/>
</dbReference>
<dbReference type="SUPFAM" id="SSF54928">
    <property type="entry name" value="RNA-binding domain, RBD"/>
    <property type="match status" value="1"/>
</dbReference>
<evidence type="ECO:0000256" key="5">
    <source>
        <dbReference type="ARBA" id="ARBA00010801"/>
    </source>
</evidence>
<comment type="catalytic activity">
    <reaction evidence="1">
        <text>a 1,2-diacyl-sn-glycero-3-phospho-(1D-myo-inositol-4,5-bisphosphate) + H2O = a 1,2-diacyl-sn-glycero-3-phospho-(1D-myo-inositol 4-phosphate) + phosphate</text>
        <dbReference type="Rhea" id="RHEA:22764"/>
        <dbReference type="ChEBI" id="CHEBI:15377"/>
        <dbReference type="ChEBI" id="CHEBI:43474"/>
        <dbReference type="ChEBI" id="CHEBI:58178"/>
        <dbReference type="ChEBI" id="CHEBI:58456"/>
        <dbReference type="EC" id="3.1.3.36"/>
    </reaction>
</comment>
<dbReference type="InterPro" id="IPR035979">
    <property type="entry name" value="RBD_domain_sf"/>
</dbReference>
<evidence type="ECO:0000256" key="7">
    <source>
        <dbReference type="ARBA" id="ARBA00023242"/>
    </source>
</evidence>
<dbReference type="InterPro" id="IPR034971">
    <property type="entry name" value="SYNJ1_RRM"/>
</dbReference>
<feature type="region of interest" description="Disordered" evidence="8">
    <location>
        <begin position="1799"/>
        <end position="1984"/>
    </location>
</feature>
<feature type="compositionally biased region" description="Pro residues" evidence="8">
    <location>
        <begin position="2270"/>
        <end position="2279"/>
    </location>
</feature>
<dbReference type="SMART" id="SM01165">
    <property type="entry name" value="DUF1866"/>
    <property type="match status" value="1"/>
</dbReference>
<feature type="region of interest" description="Disordered" evidence="8">
    <location>
        <begin position="2263"/>
        <end position="2293"/>
    </location>
</feature>
<dbReference type="SUPFAM" id="SSF56219">
    <property type="entry name" value="DNase I-like"/>
    <property type="match status" value="1"/>
</dbReference>
<feature type="compositionally biased region" description="Polar residues" evidence="8">
    <location>
        <begin position="1845"/>
        <end position="1859"/>
    </location>
</feature>
<dbReference type="GO" id="GO:0003677">
    <property type="term" value="F:DNA binding"/>
    <property type="evidence" value="ECO:0007669"/>
    <property type="project" value="UniProtKB-KW"/>
</dbReference>
<dbReference type="PROSITE" id="PS50275">
    <property type="entry name" value="SAC"/>
    <property type="match status" value="1"/>
</dbReference>
<comment type="subcellular location">
    <subcellularLocation>
        <location evidence="2">Nucleus</location>
    </subcellularLocation>
</comment>
<feature type="non-terminal residue" evidence="10">
    <location>
        <position position="1"/>
    </location>
</feature>
<keyword evidence="11" id="KW-1185">Reference proteome</keyword>
<feature type="compositionally biased region" description="Low complexity" evidence="8">
    <location>
        <begin position="1799"/>
        <end position="1837"/>
    </location>
</feature>
<dbReference type="Pfam" id="PF08952">
    <property type="entry name" value="DUF1866"/>
    <property type="match status" value="1"/>
</dbReference>
<dbReference type="Gene3D" id="3.60.10.10">
    <property type="entry name" value="Endonuclease/exonuclease/phosphatase"/>
    <property type="match status" value="2"/>
</dbReference>
<dbReference type="PANTHER" id="PTHR12214:SF2">
    <property type="entry name" value="PAX3- AND PAX7-BINDING PROTEIN 1"/>
    <property type="match status" value="1"/>
</dbReference>
<evidence type="ECO:0000256" key="4">
    <source>
        <dbReference type="ARBA" id="ARBA00009678"/>
    </source>
</evidence>
<name>V8PHQ0_OPHHA</name>
<protein>
    <recommendedName>
        <fullName evidence="6">phosphoinositide 5-phosphatase</fullName>
        <ecNumber evidence="6">3.1.3.36</ecNumber>
    </recommendedName>
</protein>
<evidence type="ECO:0000256" key="1">
    <source>
        <dbReference type="ARBA" id="ARBA00001786"/>
    </source>
</evidence>
<dbReference type="GO" id="GO:0046856">
    <property type="term" value="P:phosphatidylinositol dephosphorylation"/>
    <property type="evidence" value="ECO:0007669"/>
    <property type="project" value="InterPro"/>
</dbReference>
<evidence type="ECO:0000313" key="10">
    <source>
        <dbReference type="EMBL" id="ETE73476.1"/>
    </source>
</evidence>
<evidence type="ECO:0000259" key="9">
    <source>
        <dbReference type="PROSITE" id="PS50275"/>
    </source>
</evidence>
<feature type="compositionally biased region" description="Pro residues" evidence="8">
    <location>
        <begin position="1869"/>
        <end position="1899"/>
    </location>
</feature>
<dbReference type="InterPro" id="IPR002013">
    <property type="entry name" value="SAC_dom"/>
</dbReference>
<evidence type="ECO:0000256" key="8">
    <source>
        <dbReference type="SAM" id="MobiDB-lite"/>
    </source>
</evidence>
<feature type="compositionally biased region" description="Basic and acidic residues" evidence="8">
    <location>
        <begin position="530"/>
        <end position="542"/>
    </location>
</feature>
<dbReference type="OrthoDB" id="1925875at2759"/>
<dbReference type="SMART" id="SM00128">
    <property type="entry name" value="IPPc"/>
    <property type="match status" value="1"/>
</dbReference>
<feature type="compositionally biased region" description="Polar residues" evidence="8">
    <location>
        <begin position="1908"/>
        <end position="1926"/>
    </location>
</feature>
<comment type="caution">
    <text evidence="10">The sequence shown here is derived from an EMBL/GenBank/DDBJ whole genome shotgun (WGS) entry which is preliminary data.</text>
</comment>
<dbReference type="EC" id="3.1.3.36" evidence="6"/>
<feature type="compositionally biased region" description="Basic and acidic residues" evidence="8">
    <location>
        <begin position="396"/>
        <end position="419"/>
    </location>
</feature>
<evidence type="ECO:0000256" key="6">
    <source>
        <dbReference type="ARBA" id="ARBA00013044"/>
    </source>
</evidence>
<dbReference type="InterPro" id="IPR000300">
    <property type="entry name" value="IPPc"/>
</dbReference>
<feature type="region of interest" description="Disordered" evidence="8">
    <location>
        <begin position="205"/>
        <end position="235"/>
    </location>
</feature>
<dbReference type="InterPro" id="IPR015047">
    <property type="entry name" value="SYNJ1/2_RRM"/>
</dbReference>
<feature type="region of interest" description="Disordered" evidence="8">
    <location>
        <begin position="514"/>
        <end position="557"/>
    </location>
</feature>
<evidence type="ECO:0000313" key="11">
    <source>
        <dbReference type="Proteomes" id="UP000018936"/>
    </source>
</evidence>
<dbReference type="GO" id="GO:0000398">
    <property type="term" value="P:mRNA splicing, via spliceosome"/>
    <property type="evidence" value="ECO:0007669"/>
    <property type="project" value="InterPro"/>
</dbReference>
<dbReference type="Proteomes" id="UP000018936">
    <property type="component" value="Unassembled WGS sequence"/>
</dbReference>
<accession>V8PHQ0</accession>
<feature type="region of interest" description="Disordered" evidence="8">
    <location>
        <begin position="137"/>
        <end position="166"/>
    </location>
</feature>
<comment type="similarity">
    <text evidence="4">In the central section; belongs to the inositol 1,4,5-trisphosphate 5-phosphatase family.</text>
</comment>
<feature type="domain" description="SAC" evidence="9">
    <location>
        <begin position="970"/>
        <end position="1265"/>
    </location>
</feature>
<keyword evidence="7" id="KW-0539">Nucleus</keyword>
<comment type="similarity">
    <text evidence="5">Belongs to the GCF family.</text>
</comment>
<dbReference type="GO" id="GO:0005634">
    <property type="term" value="C:nucleus"/>
    <property type="evidence" value="ECO:0007669"/>
    <property type="project" value="UniProtKB-SubCell"/>
</dbReference>
<evidence type="ECO:0000256" key="3">
    <source>
        <dbReference type="ARBA" id="ARBA00008943"/>
    </source>
</evidence>
<comment type="similarity">
    <text evidence="3">Belongs to the synaptojanin family.</text>
</comment>
<feature type="region of interest" description="Disordered" evidence="8">
    <location>
        <begin position="2002"/>
        <end position="2037"/>
    </location>
</feature>
<dbReference type="Pfam" id="PF07842">
    <property type="entry name" value="GCFC"/>
    <property type="match status" value="1"/>
</dbReference>
<organism evidence="10 11">
    <name type="scientific">Ophiophagus hannah</name>
    <name type="common">King cobra</name>
    <name type="synonym">Naja hannah</name>
    <dbReference type="NCBI Taxonomy" id="8665"/>
    <lineage>
        <taxon>Eukaryota</taxon>
        <taxon>Metazoa</taxon>
        <taxon>Chordata</taxon>
        <taxon>Craniata</taxon>
        <taxon>Vertebrata</taxon>
        <taxon>Euteleostomi</taxon>
        <taxon>Lepidosauria</taxon>
        <taxon>Squamata</taxon>
        <taxon>Bifurcata</taxon>
        <taxon>Unidentata</taxon>
        <taxon>Episquamata</taxon>
        <taxon>Toxicofera</taxon>
        <taxon>Serpentes</taxon>
        <taxon>Colubroidea</taxon>
        <taxon>Elapidae</taxon>
        <taxon>Elapinae</taxon>
        <taxon>Ophiophagus</taxon>
    </lineage>
</organism>
<sequence>MPRGSRNLLSFQDEEEVEGLAIHLKPHSLPGEIWHSAFGQNQDIFRLALVVVDSEFLFIRIISSYSASNLPILLLFCFIKETEVFKVKKSSYSKKIVKLLKKEYKEDLEKSKTRPETNSSADDEQIADKLGLFKDTVQEDGATNSEQGEEEMEVESEKEEEKAKAAGAFSSALSSLNVLRPGEIPDAAFIHAARKKRQMARELGDFLPLDNDPGKGRLVREDENDASDDEDDDEKRRIVFSVKEKSQRQKIAEEIGIEGSDDEALIAGEQDEELSRWEQEQIRKGINIPQALIVFRCCFLRYVLLYSRNIIRLVQASQPAEMNNLYYQNAYQTMPYGSSYGMPYTYAAYGSETKSQKTDNIISFKTPSNEMAPVTIDLVKKQFKDRLESLKEFHKANQEQHERHQLNRDDSTKTIERLEGSSGGIGERYKFLQEMRGYVQDLLECFSEKVLLINELETAMHQLYKQRASRLVQRRQDDIKDESSEFSSHSNKALMAPNLDSFGRDRTLYQEHVKRRTAEREARRARRRLAREQSGKMADHLEGLSSDDEETSTDTTNFNMERDRILKESSKVFEDVLENFSSIDYIKSQFEAWRSKYLSSYKDAYIGLCLPKLLNPLIRLQLLTWNPLEDKCQDFESMLWFESLLFYGCEEYDQEKDDADVSLLPTIVERVVLPKLTVLAENVWDPFSTTQTSRMIAITQKLINGYPTVVHAENKNTQTLLKALLLRMRRTLDDDVFMPLYPKSVLENKNSGPYLFFQRQFWSSVKLLGNFLQWYGIFSNKTLQELSIDGLLNRYILMAFQNSEYGDDSIKKAQNVINCFPKQWFTNLKGNKTVSHLENLCRYLVHLADTIYRNSIGSSDVEKRNSSSVFHKGKMAFSKGYRIYHKLDPPPFSVIVEARNKEECLMFESGAVAVLFTIFITGDMLLHYLVLVTGCMSVGKIQDSEVFRVTSTDLISLRTDPSDEERVSEVRKVLNSGNFYFAWSSTGVSLDLSLNAHRNMQEESTDNRFFWNQSLHLHLKHYGVKCDDWLLRLMCGGVEIRTIYAAHKQAKACIISRLSCERAGTRFNVRGTNDDGHVANFVETEQVGSHRVRMSRGFEANAPAFDRHFHTLKYIYGKQIIVNLLGSKEGEHMLSKAFQSHLKASEHANDIKMVNFDYHQMVKGGKAEKLHGVLKPQIQKFFECGFFYFDGKEVKRSQSGTIRTNCLDCLDRTNSVQAFIGLEMLTKQLEVLGLAEKPQLVTRFQEVFRSMWSVNGDSVSKIYAGTGALEGKAKAGKLKDGARSVTRTIQNNFFDSSKQEAIDVLLLGNTLNSDLADKARALLTTGSLRASAKILKSMCENFYKYSKPKKIRICVGTWNVNGGKQFRSIAFRNQTLTDWLLDAPKIACVSEFQDRKSKPIDIFAIGFEEMVELNAGNIVSASTTNQKLWAAELQKTISRDYKYVLLASEQLVGVCLFVFIRPQHAPFIRDVAVDTVKTGMGGATGNKGAVAIRMLFHTSSLCFVCSHFAAGQSQVKERNEDFVEICRKLSFPMIFRGFVEGKIAFAPTYKYDLFSDDYDTSEKCRTPAWTDRILWRRRKWPFDRSAEDMDLLNSNFDDENKLLYTWNPGSLLYYGRAELKTSDHRPVVALIDIDIFEVDAEERHKIYKEVIAVQGPPDGTIMISIKGSSLEDNYFDDNLIDELLQKFATYGEVILIRFVEDKMWVTFLEGSSALNVLDLNGIEVLGKTANISLKSPDWIKSLQDEISLERVNIGLPSSTSSTLLCEDAEVTADYDMEGDVDDYSTEVEEILPQHLQLASGSSLGASPASSPRSSPCQSPTPSEGLPPTLPSRPSRTPNKTPGPPVSSQADFQPITQLKESIQGLEPKRPPPPRPGVPPARPAPPQRPPPPSGFGAPPSPVVARREEAYNQSLPPTGQINIGTSGPSTCRPIVPPRAGVISAPQSHVRPSIGKHMPELHPKPPELTTGKIGSPILPEPLKPQGAVPLQPTSVVKMQEPLIPMTATSQTASPSNLEAPPQPPPRSKSSQSLPSDNIPSQKQIRTNGIHAVQLETQLNNDPFEDLSFQLFSESKIQSVQMSPIVSLSQKKLTNLPSATDNFNFSNISTPHTLAHSKSEVYMSNSLNPFATSTNPFNEKNITTGNPFRTASQEFGATSHCSAEGPTSNPFPSLKPFIHQKGKATFYVDTFEDDFSLQNTSSISNNGKQKGWVTFEEDDLVLTLKPLANPTDLKRASSLQATSFSLCTEQNITDSDFTVYSGHSKSSGSFHLLPARPPPAPPIPSRSTNSNSTTDPIICLAPKTLPTQDFMER</sequence>
<feature type="compositionally biased region" description="Acidic residues" evidence="8">
    <location>
        <begin position="147"/>
        <end position="158"/>
    </location>
</feature>
<dbReference type="InterPro" id="IPR022783">
    <property type="entry name" value="GCFC_dom"/>
</dbReference>
<dbReference type="InterPro" id="IPR012890">
    <property type="entry name" value="GCFC2-like"/>
</dbReference>
<dbReference type="GO" id="GO:0045944">
    <property type="term" value="P:positive regulation of transcription by RNA polymerase II"/>
    <property type="evidence" value="ECO:0007669"/>
    <property type="project" value="TreeGrafter"/>
</dbReference>
<dbReference type="FunFam" id="3.30.70.330:FF:000076">
    <property type="entry name" value="Synaptojanin-1 isoform 1"/>
    <property type="match status" value="1"/>
</dbReference>
<dbReference type="Pfam" id="PF22669">
    <property type="entry name" value="Exo_endo_phos2"/>
    <property type="match status" value="2"/>
</dbReference>
<dbReference type="GO" id="GO:0004439">
    <property type="term" value="F:phosphatidylinositol-4,5-bisphosphate 5-phosphatase activity"/>
    <property type="evidence" value="ECO:0007669"/>
    <property type="project" value="UniProtKB-EC"/>
</dbReference>
<feature type="compositionally biased region" description="Acidic residues" evidence="8">
    <location>
        <begin position="222"/>
        <end position="233"/>
    </location>
</feature>
<gene>
    <name evidence="10" type="primary">GCFC1</name>
    <name evidence="10" type="ORF">L345_00675</name>
</gene>
<proteinExistence type="inferred from homology"/>
<dbReference type="PANTHER" id="PTHR12214">
    <property type="entry name" value="GC-RICH SEQUENCE DNA-BINDING FACTOR"/>
    <property type="match status" value="1"/>
</dbReference>
<feature type="compositionally biased region" description="Polar residues" evidence="8">
    <location>
        <begin position="2002"/>
        <end position="2012"/>
    </location>
</feature>
<evidence type="ECO:0000256" key="2">
    <source>
        <dbReference type="ARBA" id="ARBA00004123"/>
    </source>
</evidence>
<keyword evidence="10" id="KW-0238">DNA-binding</keyword>
<dbReference type="EMBL" id="AZIM01000086">
    <property type="protein sequence ID" value="ETE73476.1"/>
    <property type="molecule type" value="Genomic_DNA"/>
</dbReference>
<feature type="compositionally biased region" description="Basic and acidic residues" evidence="8">
    <location>
        <begin position="212"/>
        <end position="221"/>
    </location>
</feature>
<dbReference type="InterPro" id="IPR012677">
    <property type="entry name" value="Nucleotide-bd_a/b_plait_sf"/>
</dbReference>
<dbReference type="Pfam" id="PF02383">
    <property type="entry name" value="Syja_N"/>
    <property type="match status" value="2"/>
</dbReference>
<reference evidence="10 11" key="1">
    <citation type="journal article" date="2013" name="Proc. Natl. Acad. Sci. U.S.A.">
        <title>The king cobra genome reveals dynamic gene evolution and adaptation in the snake venom system.</title>
        <authorList>
            <person name="Vonk F.J."/>
            <person name="Casewell N.R."/>
            <person name="Henkel C.V."/>
            <person name="Heimberg A.M."/>
            <person name="Jansen H.J."/>
            <person name="McCleary R.J."/>
            <person name="Kerkkamp H.M."/>
            <person name="Vos R.A."/>
            <person name="Guerreiro I."/>
            <person name="Calvete J.J."/>
            <person name="Wuster W."/>
            <person name="Woods A.E."/>
            <person name="Logan J.M."/>
            <person name="Harrison R.A."/>
            <person name="Castoe T.A."/>
            <person name="de Koning A.P."/>
            <person name="Pollock D.D."/>
            <person name="Yandell M."/>
            <person name="Calderon D."/>
            <person name="Renjifo C."/>
            <person name="Currier R.B."/>
            <person name="Salgado D."/>
            <person name="Pla D."/>
            <person name="Sanz L."/>
            <person name="Hyder A.S."/>
            <person name="Ribeiro J.M."/>
            <person name="Arntzen J.W."/>
            <person name="van den Thillart G.E."/>
            <person name="Boetzer M."/>
            <person name="Pirovano W."/>
            <person name="Dirks R.P."/>
            <person name="Spaink H.P."/>
            <person name="Duboule D."/>
            <person name="McGlinn E."/>
            <person name="Kini R.M."/>
            <person name="Richardson M.K."/>
        </authorList>
    </citation>
    <scope>NUCLEOTIDE SEQUENCE</scope>
    <source>
        <tissue evidence="10">Blood</tissue>
    </source>
</reference>
<dbReference type="Gene3D" id="3.30.70.330">
    <property type="match status" value="1"/>
</dbReference>
<feature type="region of interest" description="Disordered" evidence="8">
    <location>
        <begin position="396"/>
        <end position="421"/>
    </location>
</feature>
<dbReference type="CDD" id="cd12719">
    <property type="entry name" value="RRM_SYNJ1"/>
    <property type="match status" value="1"/>
</dbReference>